<evidence type="ECO:0000256" key="1">
    <source>
        <dbReference type="SAM" id="SignalP"/>
    </source>
</evidence>
<feature type="signal peptide" evidence="1">
    <location>
        <begin position="1"/>
        <end position="22"/>
    </location>
</feature>
<proteinExistence type="predicted"/>
<gene>
    <name evidence="2" type="ORF">ACFQ2O_19930</name>
</gene>
<evidence type="ECO:0000313" key="3">
    <source>
        <dbReference type="Proteomes" id="UP001597094"/>
    </source>
</evidence>
<dbReference type="RefSeq" id="WP_377532180.1">
    <property type="nucleotide sequence ID" value="NZ_JBHTLD010000286.1"/>
</dbReference>
<name>A0ABW3SV77_9BACT</name>
<comment type="caution">
    <text evidence="2">The sequence shown here is derived from an EMBL/GenBank/DDBJ whole genome shotgun (WGS) entry which is preliminary data.</text>
</comment>
<accession>A0ABW3SV77</accession>
<evidence type="ECO:0000313" key="2">
    <source>
        <dbReference type="EMBL" id="MFD1188490.1"/>
    </source>
</evidence>
<evidence type="ECO:0008006" key="4">
    <source>
        <dbReference type="Google" id="ProtNLM"/>
    </source>
</evidence>
<reference evidence="3" key="1">
    <citation type="journal article" date="2019" name="Int. J. Syst. Evol. Microbiol.">
        <title>The Global Catalogue of Microorganisms (GCM) 10K type strain sequencing project: providing services to taxonomists for standard genome sequencing and annotation.</title>
        <authorList>
            <consortium name="The Broad Institute Genomics Platform"/>
            <consortium name="The Broad Institute Genome Sequencing Center for Infectious Disease"/>
            <person name="Wu L."/>
            <person name="Ma J."/>
        </authorList>
    </citation>
    <scope>NUCLEOTIDE SEQUENCE [LARGE SCALE GENOMIC DNA]</scope>
    <source>
        <strain evidence="3">JCM 31319</strain>
    </source>
</reference>
<feature type="chain" id="PRO_5046125857" description="Lipoprotein" evidence="1">
    <location>
        <begin position="23"/>
        <end position="224"/>
    </location>
</feature>
<keyword evidence="3" id="KW-1185">Reference proteome</keyword>
<dbReference type="Proteomes" id="UP001597094">
    <property type="component" value="Unassembled WGS sequence"/>
</dbReference>
<keyword evidence="1" id="KW-0732">Signal</keyword>
<organism evidence="2 3">
    <name type="scientific">Pontibacter rugosus</name>
    <dbReference type="NCBI Taxonomy" id="1745966"/>
    <lineage>
        <taxon>Bacteria</taxon>
        <taxon>Pseudomonadati</taxon>
        <taxon>Bacteroidota</taxon>
        <taxon>Cytophagia</taxon>
        <taxon>Cytophagales</taxon>
        <taxon>Hymenobacteraceae</taxon>
        <taxon>Pontibacter</taxon>
    </lineage>
</organism>
<dbReference type="EMBL" id="JBHTLD010000286">
    <property type="protein sequence ID" value="MFD1188490.1"/>
    <property type="molecule type" value="Genomic_DNA"/>
</dbReference>
<protein>
    <recommendedName>
        <fullName evidence="4">Lipoprotein</fullName>
    </recommendedName>
</protein>
<dbReference type="PROSITE" id="PS51257">
    <property type="entry name" value="PROKAR_LIPOPROTEIN"/>
    <property type="match status" value="1"/>
</dbReference>
<sequence length="224" mass="25835">MRYIFLLLACSLLVLCSCGTENQQQDTLGNTKIDSLQAVQEEPLRTSYSEEADTAIFAQAFNQFFSAMQSGDTVALNNFIDPKQGFWVIEQPGAMPAYTHYKVIQKVRRKYQNKPFTSITEEVKQCQLVQREELPNFDCGAMDQGRSGFTEEGCFYTTQTKDFRHTDMWKYANLSNQRAEQVQDMQEQVDITVLHTATSYRFHFGYRNGSWRLFFADLRVPCSA</sequence>